<reference evidence="4 5" key="1">
    <citation type="submission" date="2024-04" db="EMBL/GenBank/DDBJ databases">
        <title>Phyllosticta paracitricarpa is synonymous to the EU quarantine fungus P. citricarpa based on phylogenomic analyses.</title>
        <authorList>
            <consortium name="Lawrence Berkeley National Laboratory"/>
            <person name="Van ingen-buijs V.A."/>
            <person name="Van westerhoven A.C."/>
            <person name="Haridas S."/>
            <person name="Skiadas P."/>
            <person name="Martin F."/>
            <person name="Groenewald J.Z."/>
            <person name="Crous P.W."/>
            <person name="Seidl M.F."/>
        </authorList>
    </citation>
    <scope>NUCLEOTIDE SEQUENCE [LARGE SCALE GENOMIC DNA]</scope>
    <source>
        <strain evidence="4 5">CPC 17464</strain>
    </source>
</reference>
<evidence type="ECO:0000256" key="2">
    <source>
        <dbReference type="SAM" id="Phobius"/>
    </source>
</evidence>
<organism evidence="4 5">
    <name type="scientific">Phyllosticta citribraziliensis</name>
    <dbReference type="NCBI Taxonomy" id="989973"/>
    <lineage>
        <taxon>Eukaryota</taxon>
        <taxon>Fungi</taxon>
        <taxon>Dikarya</taxon>
        <taxon>Ascomycota</taxon>
        <taxon>Pezizomycotina</taxon>
        <taxon>Dothideomycetes</taxon>
        <taxon>Dothideomycetes incertae sedis</taxon>
        <taxon>Botryosphaeriales</taxon>
        <taxon>Phyllostictaceae</taxon>
        <taxon>Phyllosticta</taxon>
    </lineage>
</organism>
<feature type="compositionally biased region" description="Low complexity" evidence="1">
    <location>
        <begin position="977"/>
        <end position="994"/>
    </location>
</feature>
<sequence>MNMPHLTSALTAALLLSTTSASRYRIRHSRDGSIASPWTWGNSSDSTSLRSFTPALPTNPVAFPTPSPTPLGTSIGPALFPASSQIARGNLSHHGIVGLPSPSHAVAGNGSTDNACTVNIPEATIEKWYTSEFIWPTLYFMAQNMDSDLTYAVNTADEFNVTTALSWALGLAVVTTMSWNSDLSSSLIEYIPTTAPGPVAAATSVLSISQFAPLPTGPLTVPDLVDSLYLSKTTPPSVTITGPSNASYIVPSGTPFVQFTQYQVERLETSTDGLGKVTYTHSTTTYNLSAPFAFDYSGDSLDDLSTATGNVPTNILAQIPDSTCIPGTYTGSVTVLFIVNIVYSLIAKGDMVHIESSVGPLVPPGRSKAYVETSAPVEAPEVLPSGTLSPGPPVLTEADSPPAPTAANGDEAPPNGESGSQNAHHRGQNGPGSDSPSPVIVIGGESFAMGSSSAFVVGQQTLAPGGPAIAVGGTTLSLAPSATAVVIDGVSSPIPGAGKAAPSPPIIIVGSNAYTANAATQYYLGPGQVLTPGGAVNMGGTIVSLGPSASYVVVGGSTQAFPSAMITAAPAIAAGEFFEIGGQVLTPGGNVVLGGTTISLDSGGSNLVVNGYSRALGGAAANQAVISVAGSNYAAVDGTSFVIGGQTLTPGGRITAGGTTLSLDASDKSIYINGVPSSISKGNSFSTLYPAITFQDTTIAPHAQSAGSQPTYTIGSATLTPGGRVVVLGTTLSLAPFGTALIINGATSTLNPAVLTSLPAIAFGSTSLSPILGPGRAYIIGSQTLTPGGRITVSGTTLSLLPTPTAVVIDGATYALSAISASAAAPVLTNAPLITLAGRTYTALPGSSGAQPTYIIGGKTLTAGGSIVLSGGTTVSLAPLATALIVNGATTTLFPATETAASNNPSKRAELTIGASTYTALPGSAGAAPTFVINGITLTPGGTVVLGPGTTVVLQSASGGAAVAVVAGVTTETFGAGPTHTGASATAEAAAGSKETGKGKGKKNAAAAMATGAWAVVVGLWGFMGGVFWLL</sequence>
<keyword evidence="3" id="KW-0732">Signal</keyword>
<evidence type="ECO:0000313" key="5">
    <source>
        <dbReference type="Proteomes" id="UP001360953"/>
    </source>
</evidence>
<feature type="transmembrane region" description="Helical" evidence="2">
    <location>
        <begin position="1006"/>
        <end position="1030"/>
    </location>
</feature>
<feature type="region of interest" description="Disordered" evidence="1">
    <location>
        <begin position="977"/>
        <end position="1000"/>
    </location>
</feature>
<dbReference type="GeneID" id="92033690"/>
<dbReference type="RefSeq" id="XP_066653797.1">
    <property type="nucleotide sequence ID" value="XM_066800784.1"/>
</dbReference>
<feature type="region of interest" description="Disordered" evidence="1">
    <location>
        <begin position="381"/>
        <end position="443"/>
    </location>
</feature>
<evidence type="ECO:0000256" key="1">
    <source>
        <dbReference type="SAM" id="MobiDB-lite"/>
    </source>
</evidence>
<feature type="chain" id="PRO_5045359466" evidence="3">
    <location>
        <begin position="22"/>
        <end position="1031"/>
    </location>
</feature>
<gene>
    <name evidence="4" type="ORF">J3D65DRAFT_629965</name>
</gene>
<name>A0ABR1LIN5_9PEZI</name>
<keyword evidence="2" id="KW-1133">Transmembrane helix</keyword>
<protein>
    <submittedName>
        <fullName evidence="4">Uncharacterized protein</fullName>
    </submittedName>
</protein>
<evidence type="ECO:0000313" key="4">
    <source>
        <dbReference type="EMBL" id="KAK7535072.1"/>
    </source>
</evidence>
<comment type="caution">
    <text evidence="4">The sequence shown here is derived from an EMBL/GenBank/DDBJ whole genome shotgun (WGS) entry which is preliminary data.</text>
</comment>
<feature type="signal peptide" evidence="3">
    <location>
        <begin position="1"/>
        <end position="21"/>
    </location>
</feature>
<dbReference type="EMBL" id="JBBPEH010000008">
    <property type="protein sequence ID" value="KAK7535072.1"/>
    <property type="molecule type" value="Genomic_DNA"/>
</dbReference>
<dbReference type="Proteomes" id="UP001360953">
    <property type="component" value="Unassembled WGS sequence"/>
</dbReference>
<accession>A0ABR1LIN5</accession>
<keyword evidence="2" id="KW-0472">Membrane</keyword>
<keyword evidence="5" id="KW-1185">Reference proteome</keyword>
<proteinExistence type="predicted"/>
<keyword evidence="2" id="KW-0812">Transmembrane</keyword>
<evidence type="ECO:0000256" key="3">
    <source>
        <dbReference type="SAM" id="SignalP"/>
    </source>
</evidence>